<name>A0A841AK13_9MICO</name>
<dbReference type="PROSITE" id="PS51085">
    <property type="entry name" value="2FE2S_FER_2"/>
    <property type="match status" value="1"/>
</dbReference>
<dbReference type="InterPro" id="IPR039261">
    <property type="entry name" value="FNR_nucleotide-bd"/>
</dbReference>
<dbReference type="RefSeq" id="WP_184233124.1">
    <property type="nucleotide sequence ID" value="NZ_JACHMJ010000001.1"/>
</dbReference>
<evidence type="ECO:0000256" key="3">
    <source>
        <dbReference type="ARBA" id="ARBA00022714"/>
    </source>
</evidence>
<evidence type="ECO:0000256" key="2">
    <source>
        <dbReference type="ARBA" id="ARBA00022630"/>
    </source>
</evidence>
<dbReference type="GO" id="GO:0016491">
    <property type="term" value="F:oxidoreductase activity"/>
    <property type="evidence" value="ECO:0007669"/>
    <property type="project" value="UniProtKB-KW"/>
</dbReference>
<gene>
    <name evidence="10" type="ORF">HD599_000374</name>
</gene>
<dbReference type="CDD" id="cd00207">
    <property type="entry name" value="fer2"/>
    <property type="match status" value="1"/>
</dbReference>
<protein>
    <submittedName>
        <fullName evidence="10">Ferredoxin-NADP reductase</fullName>
    </submittedName>
</protein>
<evidence type="ECO:0000256" key="6">
    <source>
        <dbReference type="ARBA" id="ARBA00023004"/>
    </source>
</evidence>
<keyword evidence="4" id="KW-0479">Metal-binding</keyword>
<keyword evidence="6" id="KW-0408">Iron</keyword>
<sequence length="309" mass="33633">MLPLVVKRIESQSAGILSIELGDPDGVPLPPWEAGAHIDVQLVTRQQRQYSLCGDPADRGTYRIAVLREEYSRGASMYIHEYLREGRTVHASAPRNLFPIAPADEYLLLAAGIGITPILAMANELERRGATWSMNYAIRDGADLPFRADLDALGQKVTINSPDRAGRLDLESYLAEPRPGVAVYTCGPARFTDAVLEAMREWPRGSLHLERFEPKPAVVRANEPFTVRVEGTDVAVEVPADRSMLAALNSARVPVAGSCLRGICGSCAVRVVDGKAEHRDSLTSDEDSTTMYPCVSRALTPELVIAAPE</sequence>
<dbReference type="AlphaFoldDB" id="A0A841AK13"/>
<evidence type="ECO:0000259" key="9">
    <source>
        <dbReference type="PROSITE" id="PS51384"/>
    </source>
</evidence>
<dbReference type="PANTHER" id="PTHR47354">
    <property type="entry name" value="NADH OXIDOREDUCTASE HCR"/>
    <property type="match status" value="1"/>
</dbReference>
<dbReference type="GO" id="GO:0046872">
    <property type="term" value="F:metal ion binding"/>
    <property type="evidence" value="ECO:0007669"/>
    <property type="project" value="UniProtKB-KW"/>
</dbReference>
<dbReference type="Pfam" id="PF00111">
    <property type="entry name" value="Fer2"/>
    <property type="match status" value="1"/>
</dbReference>
<dbReference type="GO" id="GO:0051537">
    <property type="term" value="F:2 iron, 2 sulfur cluster binding"/>
    <property type="evidence" value="ECO:0007669"/>
    <property type="project" value="UniProtKB-KW"/>
</dbReference>
<keyword evidence="3" id="KW-0001">2Fe-2S</keyword>
<evidence type="ECO:0000259" key="8">
    <source>
        <dbReference type="PROSITE" id="PS51085"/>
    </source>
</evidence>
<dbReference type="SUPFAM" id="SSF52343">
    <property type="entry name" value="Ferredoxin reductase-like, C-terminal NADP-linked domain"/>
    <property type="match status" value="1"/>
</dbReference>
<dbReference type="Gene3D" id="3.40.50.80">
    <property type="entry name" value="Nucleotide-binding domain of ferredoxin-NADP reductase (FNR) module"/>
    <property type="match status" value="1"/>
</dbReference>
<dbReference type="Proteomes" id="UP000536685">
    <property type="component" value="Unassembled WGS sequence"/>
</dbReference>
<evidence type="ECO:0000256" key="1">
    <source>
        <dbReference type="ARBA" id="ARBA00001974"/>
    </source>
</evidence>
<dbReference type="SUPFAM" id="SSF63380">
    <property type="entry name" value="Riboflavin synthase domain-like"/>
    <property type="match status" value="1"/>
</dbReference>
<evidence type="ECO:0000313" key="11">
    <source>
        <dbReference type="Proteomes" id="UP000536685"/>
    </source>
</evidence>
<dbReference type="InterPro" id="IPR006058">
    <property type="entry name" value="2Fe2S_fd_BS"/>
</dbReference>
<dbReference type="CDD" id="cd06185">
    <property type="entry name" value="PDR_like"/>
    <property type="match status" value="1"/>
</dbReference>
<accession>A0A841AK13</accession>
<dbReference type="SUPFAM" id="SSF54292">
    <property type="entry name" value="2Fe-2S ferredoxin-like"/>
    <property type="match status" value="1"/>
</dbReference>
<dbReference type="InterPro" id="IPR036010">
    <property type="entry name" value="2Fe-2S_ferredoxin-like_sf"/>
</dbReference>
<dbReference type="InterPro" id="IPR017927">
    <property type="entry name" value="FAD-bd_FR_type"/>
</dbReference>
<dbReference type="InterPro" id="IPR001041">
    <property type="entry name" value="2Fe-2S_ferredoxin-type"/>
</dbReference>
<proteinExistence type="predicted"/>
<organism evidence="10 11">
    <name type="scientific">Conyzicola lurida</name>
    <dbReference type="NCBI Taxonomy" id="1172621"/>
    <lineage>
        <taxon>Bacteria</taxon>
        <taxon>Bacillati</taxon>
        <taxon>Actinomycetota</taxon>
        <taxon>Actinomycetes</taxon>
        <taxon>Micrococcales</taxon>
        <taxon>Microbacteriaceae</taxon>
        <taxon>Conyzicola</taxon>
    </lineage>
</organism>
<dbReference type="PROSITE" id="PS00197">
    <property type="entry name" value="2FE2S_FER_1"/>
    <property type="match status" value="1"/>
</dbReference>
<dbReference type="InterPro" id="IPR050415">
    <property type="entry name" value="MRET"/>
</dbReference>
<dbReference type="PANTHER" id="PTHR47354:SF1">
    <property type="entry name" value="CARNITINE MONOOXYGENASE REDUCTASE SUBUNIT"/>
    <property type="match status" value="1"/>
</dbReference>
<evidence type="ECO:0000256" key="5">
    <source>
        <dbReference type="ARBA" id="ARBA00023002"/>
    </source>
</evidence>
<dbReference type="PROSITE" id="PS51384">
    <property type="entry name" value="FAD_FR"/>
    <property type="match status" value="1"/>
</dbReference>
<dbReference type="InterPro" id="IPR017938">
    <property type="entry name" value="Riboflavin_synthase-like_b-brl"/>
</dbReference>
<keyword evidence="11" id="KW-1185">Reference proteome</keyword>
<reference evidence="10 11" key="1">
    <citation type="submission" date="2020-08" db="EMBL/GenBank/DDBJ databases">
        <title>Sequencing the genomes of 1000 actinobacteria strains.</title>
        <authorList>
            <person name="Klenk H.-P."/>
        </authorList>
    </citation>
    <scope>NUCLEOTIDE SEQUENCE [LARGE SCALE GENOMIC DNA]</scope>
    <source>
        <strain evidence="10 11">DSM 105784</strain>
    </source>
</reference>
<feature type="domain" description="FAD-binding FR-type" evidence="9">
    <location>
        <begin position="1"/>
        <end position="101"/>
    </location>
</feature>
<evidence type="ECO:0000256" key="7">
    <source>
        <dbReference type="ARBA" id="ARBA00023014"/>
    </source>
</evidence>
<feature type="domain" description="2Fe-2S ferredoxin-type" evidence="8">
    <location>
        <begin position="223"/>
        <end position="309"/>
    </location>
</feature>
<comment type="cofactor">
    <cofactor evidence="1">
        <name>FAD</name>
        <dbReference type="ChEBI" id="CHEBI:57692"/>
    </cofactor>
</comment>
<keyword evidence="7" id="KW-0411">Iron-sulfur</keyword>
<keyword evidence="5" id="KW-0560">Oxidoreductase</keyword>
<dbReference type="EMBL" id="JACHMJ010000001">
    <property type="protein sequence ID" value="MBB5842051.1"/>
    <property type="molecule type" value="Genomic_DNA"/>
</dbReference>
<dbReference type="Gene3D" id="2.40.30.10">
    <property type="entry name" value="Translation factors"/>
    <property type="match status" value="1"/>
</dbReference>
<evidence type="ECO:0000256" key="4">
    <source>
        <dbReference type="ARBA" id="ARBA00022723"/>
    </source>
</evidence>
<evidence type="ECO:0000313" key="10">
    <source>
        <dbReference type="EMBL" id="MBB5842051.1"/>
    </source>
</evidence>
<dbReference type="Gene3D" id="3.10.20.30">
    <property type="match status" value="1"/>
</dbReference>
<keyword evidence="2" id="KW-0285">Flavoprotein</keyword>
<dbReference type="PRINTS" id="PR00409">
    <property type="entry name" value="PHDIOXRDTASE"/>
</dbReference>
<dbReference type="InterPro" id="IPR012675">
    <property type="entry name" value="Beta-grasp_dom_sf"/>
</dbReference>
<comment type="caution">
    <text evidence="10">The sequence shown here is derived from an EMBL/GenBank/DDBJ whole genome shotgun (WGS) entry which is preliminary data.</text>
</comment>